<reference evidence="2 3" key="1">
    <citation type="submission" date="2017-10" db="EMBL/GenBank/DDBJ databases">
        <title>Extensive intraspecific genome diversity in a model arbuscular mycorrhizal fungus.</title>
        <authorList>
            <person name="Chen E.C.H."/>
            <person name="Morin E."/>
            <person name="Baudet D."/>
            <person name="Noel J."/>
            <person name="Ndikumana S."/>
            <person name="Charron P."/>
            <person name="St-Onge C."/>
            <person name="Giorgi J."/>
            <person name="Grigoriev I.V."/>
            <person name="Roux C."/>
            <person name="Martin F.M."/>
            <person name="Corradi N."/>
        </authorList>
    </citation>
    <scope>NUCLEOTIDE SEQUENCE [LARGE SCALE GENOMIC DNA]</scope>
    <source>
        <strain evidence="2 3">A1</strain>
    </source>
</reference>
<organism evidence="2 3">
    <name type="scientific">Rhizophagus irregularis</name>
    <dbReference type="NCBI Taxonomy" id="588596"/>
    <lineage>
        <taxon>Eukaryota</taxon>
        <taxon>Fungi</taxon>
        <taxon>Fungi incertae sedis</taxon>
        <taxon>Mucoromycota</taxon>
        <taxon>Glomeromycotina</taxon>
        <taxon>Glomeromycetes</taxon>
        <taxon>Glomerales</taxon>
        <taxon>Glomeraceae</taxon>
        <taxon>Rhizophagus</taxon>
    </lineage>
</organism>
<accession>A0A2N0R7R0</accession>
<gene>
    <name evidence="2" type="ORF">RhiirA1_469626</name>
</gene>
<feature type="transmembrane region" description="Helical" evidence="1">
    <location>
        <begin position="40"/>
        <end position="62"/>
    </location>
</feature>
<keyword evidence="1" id="KW-0812">Transmembrane</keyword>
<evidence type="ECO:0000313" key="2">
    <source>
        <dbReference type="EMBL" id="PKC59321.1"/>
    </source>
</evidence>
<keyword evidence="1" id="KW-1133">Transmembrane helix</keyword>
<dbReference type="EMBL" id="LLXH01001357">
    <property type="protein sequence ID" value="PKC59321.1"/>
    <property type="molecule type" value="Genomic_DNA"/>
</dbReference>
<comment type="caution">
    <text evidence="2">The sequence shown here is derived from an EMBL/GenBank/DDBJ whole genome shotgun (WGS) entry which is preliminary data.</text>
</comment>
<reference evidence="2 3" key="2">
    <citation type="submission" date="2017-10" db="EMBL/GenBank/DDBJ databases">
        <title>Genome analyses suggest a sexual origin of heterokaryosis in a supposedly ancient asexual fungus.</title>
        <authorList>
            <person name="Corradi N."/>
            <person name="Sedzielewska K."/>
            <person name="Noel J."/>
            <person name="Charron P."/>
            <person name="Farinelli L."/>
            <person name="Marton T."/>
            <person name="Kruger M."/>
            <person name="Pelin A."/>
            <person name="Brachmann A."/>
            <person name="Corradi N."/>
        </authorList>
    </citation>
    <scope>NUCLEOTIDE SEQUENCE [LARGE SCALE GENOMIC DNA]</scope>
    <source>
        <strain evidence="2 3">A1</strain>
    </source>
</reference>
<name>A0A2N0R7R0_9GLOM</name>
<keyword evidence="1" id="KW-0472">Membrane</keyword>
<sequence length="67" mass="7686">MGMFTDMVKDKSINNYGVRIERIIMEFAEIIKYSRASFEYGLLLIISEIIIIIAIPKLLSILNIHAV</sequence>
<evidence type="ECO:0000313" key="3">
    <source>
        <dbReference type="Proteomes" id="UP000232688"/>
    </source>
</evidence>
<dbReference type="AlphaFoldDB" id="A0A2N0R7R0"/>
<proteinExistence type="predicted"/>
<protein>
    <submittedName>
        <fullName evidence="2">Uncharacterized protein</fullName>
    </submittedName>
</protein>
<dbReference type="Proteomes" id="UP000232688">
    <property type="component" value="Unassembled WGS sequence"/>
</dbReference>
<dbReference type="VEuPathDB" id="FungiDB:RhiirA1_469626"/>
<evidence type="ECO:0000256" key="1">
    <source>
        <dbReference type="SAM" id="Phobius"/>
    </source>
</evidence>